<keyword evidence="3" id="KW-1185">Reference proteome</keyword>
<proteinExistence type="predicted"/>
<dbReference type="Proteomes" id="UP001230145">
    <property type="component" value="Unassembled WGS sequence"/>
</dbReference>
<organism evidence="2 3">
    <name type="scientific">Trueperella abortisuis</name>
    <dbReference type="NCBI Taxonomy" id="445930"/>
    <lineage>
        <taxon>Bacteria</taxon>
        <taxon>Bacillati</taxon>
        <taxon>Actinomycetota</taxon>
        <taxon>Actinomycetes</taxon>
        <taxon>Actinomycetales</taxon>
        <taxon>Actinomycetaceae</taxon>
        <taxon>Trueperella</taxon>
    </lineage>
</organism>
<evidence type="ECO:0000256" key="1">
    <source>
        <dbReference type="SAM" id="Coils"/>
    </source>
</evidence>
<accession>A0ABT9PKX3</accession>
<sequence length="114" mass="13433">MALARDAVLARLNQLITTNATLTQDQDTYQHAFDQLHADHEHHTQRYNDLERRIRQTHEKRHRIEQTHTYRTNHPELAYSDDAWNALIDHATIDTDGFLQLTFKDGKILTVWSS</sequence>
<keyword evidence="1" id="KW-0175">Coiled coil</keyword>
<feature type="coiled-coil region" evidence="1">
    <location>
        <begin position="33"/>
        <end position="67"/>
    </location>
</feature>
<comment type="caution">
    <text evidence="2">The sequence shown here is derived from an EMBL/GenBank/DDBJ whole genome shotgun (WGS) entry which is preliminary data.</text>
</comment>
<dbReference type="EMBL" id="JAUSQL010000001">
    <property type="protein sequence ID" value="MDP9833367.1"/>
    <property type="molecule type" value="Genomic_DNA"/>
</dbReference>
<gene>
    <name evidence="2" type="ORF">J2S45_002046</name>
</gene>
<evidence type="ECO:0000313" key="2">
    <source>
        <dbReference type="EMBL" id="MDP9833367.1"/>
    </source>
</evidence>
<reference evidence="2 3" key="1">
    <citation type="submission" date="2023-07" db="EMBL/GenBank/DDBJ databases">
        <title>Sequencing the genomes of 1000 actinobacteria strains.</title>
        <authorList>
            <person name="Klenk H.-P."/>
        </authorList>
    </citation>
    <scope>NUCLEOTIDE SEQUENCE [LARGE SCALE GENOMIC DNA]</scope>
    <source>
        <strain evidence="2 3">DSM 19515</strain>
    </source>
</reference>
<name>A0ABT9PKX3_9ACTO</name>
<protein>
    <submittedName>
        <fullName evidence="2">Chromosome segregation ATPase</fullName>
    </submittedName>
</protein>
<dbReference type="RefSeq" id="WP_307635343.1">
    <property type="nucleotide sequence ID" value="NZ_JAUSQL010000001.1"/>
</dbReference>
<evidence type="ECO:0000313" key="3">
    <source>
        <dbReference type="Proteomes" id="UP001230145"/>
    </source>
</evidence>